<keyword evidence="1" id="KW-0812">Transmembrane</keyword>
<comment type="caution">
    <text evidence="2">The sequence shown here is derived from an EMBL/GenBank/DDBJ whole genome shotgun (WGS) entry which is preliminary data.</text>
</comment>
<gene>
    <name evidence="2" type="ORF">WNY77_03760</name>
</gene>
<keyword evidence="1" id="KW-0472">Membrane</keyword>
<evidence type="ECO:0000313" key="3">
    <source>
        <dbReference type="Proteomes" id="UP001461163"/>
    </source>
</evidence>
<keyword evidence="3" id="KW-1185">Reference proteome</keyword>
<sequence>MRIWNDSLVGVDSLLFTTLAFAELLFTKLALFLLTPFCVNKCSLSENEKGLKQGV</sequence>
<name>A0ABU9SRJ6_9ALTE</name>
<protein>
    <submittedName>
        <fullName evidence="2">Uncharacterized protein</fullName>
    </submittedName>
</protein>
<accession>A0ABU9SRJ6</accession>
<reference evidence="2 3" key="1">
    <citation type="submission" date="2024-03" db="EMBL/GenBank/DDBJ databases">
        <title>Community enrichment and isolation of bacterial strains for fucoidan degradation.</title>
        <authorList>
            <person name="Sichert A."/>
        </authorList>
    </citation>
    <scope>NUCLEOTIDE SEQUENCE [LARGE SCALE GENOMIC DNA]</scope>
    <source>
        <strain evidence="2 3">AS12</strain>
    </source>
</reference>
<feature type="transmembrane region" description="Helical" evidence="1">
    <location>
        <begin position="14"/>
        <end position="39"/>
    </location>
</feature>
<organism evidence="2 3">
    <name type="scientific">Paraglaciecola mesophila</name>
    <dbReference type="NCBI Taxonomy" id="197222"/>
    <lineage>
        <taxon>Bacteria</taxon>
        <taxon>Pseudomonadati</taxon>
        <taxon>Pseudomonadota</taxon>
        <taxon>Gammaproteobacteria</taxon>
        <taxon>Alteromonadales</taxon>
        <taxon>Alteromonadaceae</taxon>
        <taxon>Paraglaciecola</taxon>
    </lineage>
</organism>
<evidence type="ECO:0000313" key="2">
    <source>
        <dbReference type="EMBL" id="MEM5496508.1"/>
    </source>
</evidence>
<dbReference type="EMBL" id="JBBMQS010000002">
    <property type="protein sequence ID" value="MEM5496508.1"/>
    <property type="molecule type" value="Genomic_DNA"/>
</dbReference>
<proteinExistence type="predicted"/>
<keyword evidence="1" id="KW-1133">Transmembrane helix</keyword>
<dbReference type="Proteomes" id="UP001461163">
    <property type="component" value="Unassembled WGS sequence"/>
</dbReference>
<evidence type="ECO:0000256" key="1">
    <source>
        <dbReference type="SAM" id="Phobius"/>
    </source>
</evidence>
<dbReference type="RefSeq" id="WP_342880936.1">
    <property type="nucleotide sequence ID" value="NZ_JBBMQS010000002.1"/>
</dbReference>